<sequence>NVFGDSCAAVVIGKSEGETGYYPETNGK</sequence>
<proteinExistence type="predicted"/>
<organism evidence="1">
    <name type="scientific">marine metagenome</name>
    <dbReference type="NCBI Taxonomy" id="408172"/>
    <lineage>
        <taxon>unclassified sequences</taxon>
        <taxon>metagenomes</taxon>
        <taxon>ecological metagenomes</taxon>
    </lineage>
</organism>
<protein>
    <submittedName>
        <fullName evidence="1">Uncharacterized protein</fullName>
    </submittedName>
</protein>
<name>A0A382MQY8_9ZZZZ</name>
<feature type="non-terminal residue" evidence="1">
    <location>
        <position position="1"/>
    </location>
</feature>
<evidence type="ECO:0000313" key="1">
    <source>
        <dbReference type="EMBL" id="SVC51403.1"/>
    </source>
</evidence>
<dbReference type="EMBL" id="UINC01095371">
    <property type="protein sequence ID" value="SVC51403.1"/>
    <property type="molecule type" value="Genomic_DNA"/>
</dbReference>
<gene>
    <name evidence="1" type="ORF">METZ01_LOCUS304257</name>
</gene>
<accession>A0A382MQY8</accession>
<reference evidence="1" key="1">
    <citation type="submission" date="2018-05" db="EMBL/GenBank/DDBJ databases">
        <authorList>
            <person name="Lanie J.A."/>
            <person name="Ng W.-L."/>
            <person name="Kazmierczak K.M."/>
            <person name="Andrzejewski T.M."/>
            <person name="Davidsen T.M."/>
            <person name="Wayne K.J."/>
            <person name="Tettelin H."/>
            <person name="Glass J.I."/>
            <person name="Rusch D."/>
            <person name="Podicherti R."/>
            <person name="Tsui H.-C.T."/>
            <person name="Winkler M.E."/>
        </authorList>
    </citation>
    <scope>NUCLEOTIDE SEQUENCE</scope>
</reference>
<dbReference type="AlphaFoldDB" id="A0A382MQY8"/>